<dbReference type="InterPro" id="IPR052066">
    <property type="entry name" value="Glycosphingolipid_Hydrolases"/>
</dbReference>
<evidence type="ECO:0000256" key="3">
    <source>
        <dbReference type="ARBA" id="ARBA00023295"/>
    </source>
</evidence>
<evidence type="ECO:0000259" key="5">
    <source>
        <dbReference type="Pfam" id="PF18564"/>
    </source>
</evidence>
<dbReference type="AlphaFoldDB" id="A0AAI8YDY7"/>
<evidence type="ECO:0000313" key="7">
    <source>
        <dbReference type="Proteomes" id="UP001295740"/>
    </source>
</evidence>
<comment type="caution">
    <text evidence="6">The sequence shown here is derived from an EMBL/GenBank/DDBJ whole genome shotgun (WGS) entry which is preliminary data.</text>
</comment>
<gene>
    <name evidence="6" type="ORF">KHLLAP_LOCUS1784</name>
</gene>
<evidence type="ECO:0000256" key="2">
    <source>
        <dbReference type="ARBA" id="ARBA00022801"/>
    </source>
</evidence>
<dbReference type="GO" id="GO:0050295">
    <property type="term" value="F:steryl-beta-glucosidase activity"/>
    <property type="evidence" value="ECO:0007669"/>
    <property type="project" value="TreeGrafter"/>
</dbReference>
<dbReference type="InterPro" id="IPR041036">
    <property type="entry name" value="GH5_C"/>
</dbReference>
<dbReference type="InterPro" id="IPR001547">
    <property type="entry name" value="Glyco_hydro_5"/>
</dbReference>
<protein>
    <submittedName>
        <fullName evidence="6">Uu.00g041690.m01.CDS01</fullName>
    </submittedName>
</protein>
<reference evidence="6" key="1">
    <citation type="submission" date="2023-10" db="EMBL/GenBank/DDBJ databases">
        <authorList>
            <person name="Hackl T."/>
        </authorList>
    </citation>
    <scope>NUCLEOTIDE SEQUENCE</scope>
</reference>
<keyword evidence="3" id="KW-0326">Glycosidase</keyword>
<dbReference type="InterPro" id="IPR017853">
    <property type="entry name" value="GH"/>
</dbReference>
<dbReference type="SUPFAM" id="SSF51445">
    <property type="entry name" value="(Trans)glycosidases"/>
    <property type="match status" value="1"/>
</dbReference>
<dbReference type="PANTHER" id="PTHR31308">
    <property type="match status" value="1"/>
</dbReference>
<dbReference type="PANTHER" id="PTHR31308:SF6">
    <property type="entry name" value="GLYCOSIDE HYDROLASE FAMILY 5 C-TERMINAL DOMAIN-CONTAINING PROTEIN"/>
    <property type="match status" value="1"/>
</dbReference>
<evidence type="ECO:0000256" key="1">
    <source>
        <dbReference type="ARBA" id="ARBA00005641"/>
    </source>
</evidence>
<dbReference type="Gene3D" id="3.20.20.80">
    <property type="entry name" value="Glycosidases"/>
    <property type="match status" value="2"/>
</dbReference>
<comment type="similarity">
    <text evidence="1">Belongs to the glycosyl hydrolase 5 (cellulase A) family.</text>
</comment>
<evidence type="ECO:0000313" key="6">
    <source>
        <dbReference type="EMBL" id="CAJ2501316.1"/>
    </source>
</evidence>
<keyword evidence="2" id="KW-0378">Hydrolase</keyword>
<dbReference type="Proteomes" id="UP001295740">
    <property type="component" value="Unassembled WGS sequence"/>
</dbReference>
<feature type="domain" description="Glycoside hydrolase family 5 C-terminal" evidence="5">
    <location>
        <begin position="567"/>
        <end position="640"/>
    </location>
</feature>
<dbReference type="Gene3D" id="2.60.40.1180">
    <property type="entry name" value="Golgi alpha-mannosidase II"/>
    <property type="match status" value="1"/>
</dbReference>
<dbReference type="GO" id="GO:1904462">
    <property type="term" value="P:ergosteryl 3-beta-D-glucoside catabolic process"/>
    <property type="evidence" value="ECO:0007669"/>
    <property type="project" value="TreeGrafter"/>
</dbReference>
<keyword evidence="7" id="KW-1185">Reference proteome</keyword>
<dbReference type="Pfam" id="PF00150">
    <property type="entry name" value="Cellulase"/>
    <property type="match status" value="1"/>
</dbReference>
<feature type="domain" description="Glycoside hydrolase family 5" evidence="4">
    <location>
        <begin position="59"/>
        <end position="117"/>
    </location>
</feature>
<proteinExistence type="inferred from homology"/>
<dbReference type="InterPro" id="IPR013780">
    <property type="entry name" value="Glyco_hydro_b"/>
</dbReference>
<dbReference type="Pfam" id="PF18564">
    <property type="entry name" value="Glyco_hydro_5_C"/>
    <property type="match status" value="1"/>
</dbReference>
<name>A0AAI8YDY7_9PEZI</name>
<dbReference type="EMBL" id="CAUWAG010000003">
    <property type="protein sequence ID" value="CAJ2501316.1"/>
    <property type="molecule type" value="Genomic_DNA"/>
</dbReference>
<sequence>MHFQEAGRTIILRGVNLADGKFPYEQPSYHLEFLASEIASECTYVDTPLKLEDAPHHLHKLRYLGFNVLRVPVVWEALEHSGPGIYDEKYIEHVVKLAQLCNEHGFKVIINPHQDLWSRFAGGSGAPLWTLHACGLDPAYFGETHASVRYADWPMDSETKDPKSIPNMMWTTNHNRLAACTLFSLFFGGRDFAPKCQIDGLSIQEYLQKHYFAAYAKLAERLGDLPYAYDSMNEPEAGYIGWNDLNKNERDNTAKIGSTPTPIQSMRLGMGLAQTVDEYRLGQTGPHKTGTIEIKPKHSCWLKQEDPRWKWKRADSWPLNTCVWALNGVWDVTTGELKKANYFDDLPEMSDAATRAENKVGGPLSFISSYWQEFHQRWSQTMRKYSPNAIMFIQPSVFSPPPPRDEPLIAYSPHFYDGLTIMRKHWHERWNADVVGLLRGNYGSKMFGLRVGKGNVRKVISAQIGELAHDVKLPTLIGETGIPFNLDDDKAYRDGDYSSQVKALDTILGGCDDHLLSFTVWAYSAINTQKWGDHWNGEDLSLYCAETGSFPNHPFLRGARAPAAWCRPYAESLTGEPKSMSFDVSTGKFELEIESKEPGYAVVYVPWLHYKKSDDPEEVDLDVKISEGDWSVKGQYLRWDYMKGGKLKLSRAGGALSPEQLGTIVK</sequence>
<accession>A0AAI8YDY7</accession>
<organism evidence="6 7">
    <name type="scientific">Anthostomella pinea</name>
    <dbReference type="NCBI Taxonomy" id="933095"/>
    <lineage>
        <taxon>Eukaryota</taxon>
        <taxon>Fungi</taxon>
        <taxon>Dikarya</taxon>
        <taxon>Ascomycota</taxon>
        <taxon>Pezizomycotina</taxon>
        <taxon>Sordariomycetes</taxon>
        <taxon>Xylariomycetidae</taxon>
        <taxon>Xylariales</taxon>
        <taxon>Xylariaceae</taxon>
        <taxon>Anthostomella</taxon>
    </lineage>
</organism>
<dbReference type="GO" id="GO:0000272">
    <property type="term" value="P:polysaccharide catabolic process"/>
    <property type="evidence" value="ECO:0007669"/>
    <property type="project" value="InterPro"/>
</dbReference>
<evidence type="ECO:0000259" key="4">
    <source>
        <dbReference type="Pfam" id="PF00150"/>
    </source>
</evidence>